<dbReference type="Proteomes" id="UP000887565">
    <property type="component" value="Unplaced"/>
</dbReference>
<keyword evidence="1" id="KW-0175">Coiled coil</keyword>
<proteinExistence type="predicted"/>
<dbReference type="AlphaFoldDB" id="A0A915HQ21"/>
<sequence>MFPNRFSTSTTKKQNLEVNGSSIATPKRQFLKDFLENIQIDGLILSDEENCDEECNQKDQDENIIQQLNVLLFHLEMLKKRAAKINQHYTKMKNEYRLKTKENQHLKVALTEEESKKKNLVEENRRLKSQLENLIKCQTLDAANLYHSMGYMKNDR</sequence>
<reference evidence="3" key="1">
    <citation type="submission" date="2022-11" db="UniProtKB">
        <authorList>
            <consortium name="WormBaseParasite"/>
        </authorList>
    </citation>
    <scope>IDENTIFICATION</scope>
</reference>
<protein>
    <submittedName>
        <fullName evidence="3">Uncharacterized protein</fullName>
    </submittedName>
</protein>
<evidence type="ECO:0000313" key="3">
    <source>
        <dbReference type="WBParaSite" id="nRc.2.0.1.t04043-RA"/>
    </source>
</evidence>
<dbReference type="WBParaSite" id="nRc.2.0.1.t04043-RA">
    <property type="protein sequence ID" value="nRc.2.0.1.t04043-RA"/>
    <property type="gene ID" value="nRc.2.0.1.g04043"/>
</dbReference>
<feature type="coiled-coil region" evidence="1">
    <location>
        <begin position="75"/>
        <end position="137"/>
    </location>
</feature>
<accession>A0A915HQ21</accession>
<evidence type="ECO:0000256" key="1">
    <source>
        <dbReference type="SAM" id="Coils"/>
    </source>
</evidence>
<name>A0A915HQ21_ROMCU</name>
<organism evidence="2 3">
    <name type="scientific">Romanomermis culicivorax</name>
    <name type="common">Nematode worm</name>
    <dbReference type="NCBI Taxonomy" id="13658"/>
    <lineage>
        <taxon>Eukaryota</taxon>
        <taxon>Metazoa</taxon>
        <taxon>Ecdysozoa</taxon>
        <taxon>Nematoda</taxon>
        <taxon>Enoplea</taxon>
        <taxon>Dorylaimia</taxon>
        <taxon>Mermithida</taxon>
        <taxon>Mermithoidea</taxon>
        <taxon>Mermithidae</taxon>
        <taxon>Romanomermis</taxon>
    </lineage>
</organism>
<evidence type="ECO:0000313" key="2">
    <source>
        <dbReference type="Proteomes" id="UP000887565"/>
    </source>
</evidence>
<keyword evidence="2" id="KW-1185">Reference proteome</keyword>